<dbReference type="Proteomes" id="UP001195483">
    <property type="component" value="Unassembled WGS sequence"/>
</dbReference>
<comment type="similarity">
    <text evidence="4">Belongs to the SDHAF2 family.</text>
</comment>
<evidence type="ECO:0000256" key="4">
    <source>
        <dbReference type="HAMAP-Rule" id="MF_03057"/>
    </source>
</evidence>
<evidence type="ECO:0000256" key="3">
    <source>
        <dbReference type="ARBA" id="ARBA00023186"/>
    </source>
</evidence>
<dbReference type="GO" id="GO:0006121">
    <property type="term" value="P:mitochondrial electron transport, succinate to ubiquinone"/>
    <property type="evidence" value="ECO:0007669"/>
    <property type="project" value="UniProtKB-UniRule"/>
</dbReference>
<accession>A0AAE0SIC5</accession>
<comment type="function">
    <text evidence="4">Plays an essential role in the assembly of succinate dehydrogenase (SDH), an enzyme complex (also referred to as respiratory complex II) that is a component of both the tricarboxylic acid (TCA) cycle and the mitochondrial electron transport chain, and which couples the oxidation of succinate to fumarate with the reduction of ubiquinone (coenzyme Q) to ubiquinol. Required for flavinylation (covalent attachment of FAD) of the flavoprotein subunit of the SDH catalytic dimer.</text>
</comment>
<proteinExistence type="inferred from homology"/>
<dbReference type="Gene3D" id="1.10.150.250">
    <property type="entry name" value="Flavinator of succinate dehydrogenase"/>
    <property type="match status" value="1"/>
</dbReference>
<comment type="caution">
    <text evidence="5">The sequence shown here is derived from an EMBL/GenBank/DDBJ whole genome shotgun (WGS) entry which is preliminary data.</text>
</comment>
<dbReference type="InterPro" id="IPR005631">
    <property type="entry name" value="SDH"/>
</dbReference>
<name>A0AAE0SIC5_9BIVA</name>
<comment type="subunit">
    <text evidence="4">Interacts with the flavoprotein subunit within the SDH catalytic dimer.</text>
</comment>
<keyword evidence="3 4" id="KW-0143">Chaperone</keyword>
<dbReference type="FunFam" id="1.10.150.250:FF:000002">
    <property type="entry name" value="Succinate dehydrogenase assembly factor 2, mitochondrial"/>
    <property type="match status" value="1"/>
</dbReference>
<organism evidence="5 6">
    <name type="scientific">Potamilus streckersoni</name>
    <dbReference type="NCBI Taxonomy" id="2493646"/>
    <lineage>
        <taxon>Eukaryota</taxon>
        <taxon>Metazoa</taxon>
        <taxon>Spiralia</taxon>
        <taxon>Lophotrochozoa</taxon>
        <taxon>Mollusca</taxon>
        <taxon>Bivalvia</taxon>
        <taxon>Autobranchia</taxon>
        <taxon>Heteroconchia</taxon>
        <taxon>Palaeoheterodonta</taxon>
        <taxon>Unionida</taxon>
        <taxon>Unionoidea</taxon>
        <taxon>Unionidae</taxon>
        <taxon>Ambleminae</taxon>
        <taxon>Lampsilini</taxon>
        <taxon>Potamilus</taxon>
    </lineage>
</organism>
<dbReference type="PANTHER" id="PTHR12469">
    <property type="entry name" value="PROTEIN EMI5 HOMOLOG, MITOCHONDRIAL"/>
    <property type="match status" value="1"/>
</dbReference>
<gene>
    <name evidence="5" type="ORF">CHS0354_013844</name>
</gene>
<dbReference type="GO" id="GO:0005759">
    <property type="term" value="C:mitochondrial matrix"/>
    <property type="evidence" value="ECO:0007669"/>
    <property type="project" value="UniProtKB-SubCell"/>
</dbReference>
<dbReference type="SUPFAM" id="SSF109910">
    <property type="entry name" value="YgfY-like"/>
    <property type="match status" value="1"/>
</dbReference>
<dbReference type="GO" id="GO:0034553">
    <property type="term" value="P:mitochondrial respiratory chain complex II assembly"/>
    <property type="evidence" value="ECO:0007669"/>
    <property type="project" value="TreeGrafter"/>
</dbReference>
<reference evidence="5" key="3">
    <citation type="submission" date="2023-05" db="EMBL/GenBank/DDBJ databases">
        <authorList>
            <person name="Smith C.H."/>
        </authorList>
    </citation>
    <scope>NUCLEOTIDE SEQUENCE</scope>
    <source>
        <strain evidence="5">CHS0354</strain>
        <tissue evidence="5">Mantle</tissue>
    </source>
</reference>
<reference evidence="5" key="1">
    <citation type="journal article" date="2021" name="Genome Biol. Evol.">
        <title>A High-Quality Reference Genome for a Parasitic Bivalve with Doubly Uniparental Inheritance (Bivalvia: Unionida).</title>
        <authorList>
            <person name="Smith C.H."/>
        </authorList>
    </citation>
    <scope>NUCLEOTIDE SEQUENCE</scope>
    <source>
        <strain evidence="5">CHS0354</strain>
    </source>
</reference>
<evidence type="ECO:0000313" key="5">
    <source>
        <dbReference type="EMBL" id="KAK3592509.1"/>
    </source>
</evidence>
<evidence type="ECO:0000313" key="6">
    <source>
        <dbReference type="Proteomes" id="UP001195483"/>
    </source>
</evidence>
<dbReference type="PANTHER" id="PTHR12469:SF2">
    <property type="entry name" value="SUCCINATE DEHYDROGENASE ASSEMBLY FACTOR 2, MITOCHONDRIAL"/>
    <property type="match status" value="1"/>
</dbReference>
<keyword evidence="2 4" id="KW-0496">Mitochondrion</keyword>
<dbReference type="InterPro" id="IPR036714">
    <property type="entry name" value="SDH_sf"/>
</dbReference>
<dbReference type="GO" id="GO:0006099">
    <property type="term" value="P:tricarboxylic acid cycle"/>
    <property type="evidence" value="ECO:0007669"/>
    <property type="project" value="TreeGrafter"/>
</dbReference>
<keyword evidence="6" id="KW-1185">Reference proteome</keyword>
<dbReference type="Pfam" id="PF03937">
    <property type="entry name" value="Sdh5"/>
    <property type="match status" value="1"/>
</dbReference>
<sequence>MAHISRTCGRLLWSTKKIPVPIIAKAQQRWMSDEKIITQEQLEPSIPEYVDRGNKENIRDKRARLLYQSRKRGMLENGLLLSTFAAQYLDSLNEEQLKMYDSLINKPSNDWDIYYWIIGNKPTPDAYDNEVMKMLKEHAQNKEKNVRIRQPDLYA</sequence>
<dbReference type="HAMAP" id="MF_03057">
    <property type="entry name" value="SDHAF2"/>
    <property type="match status" value="1"/>
</dbReference>
<evidence type="ECO:0000256" key="1">
    <source>
        <dbReference type="ARBA" id="ARBA00004305"/>
    </source>
</evidence>
<dbReference type="InterPro" id="IPR028882">
    <property type="entry name" value="SDHAF2"/>
</dbReference>
<reference evidence="5" key="2">
    <citation type="journal article" date="2021" name="Genome Biol. Evol.">
        <title>Developing a high-quality reference genome for a parasitic bivalve with doubly uniparental inheritance (Bivalvia: Unionida).</title>
        <authorList>
            <person name="Smith C.H."/>
        </authorList>
    </citation>
    <scope>NUCLEOTIDE SEQUENCE</scope>
    <source>
        <strain evidence="5">CHS0354</strain>
        <tissue evidence="5">Mantle</tissue>
    </source>
</reference>
<comment type="subcellular location">
    <subcellularLocation>
        <location evidence="1 4">Mitochondrion matrix</location>
    </subcellularLocation>
</comment>
<dbReference type="AlphaFoldDB" id="A0AAE0SIC5"/>
<protein>
    <recommendedName>
        <fullName evidence="4">Succinate dehydrogenase assembly factor 2, mitochondrial</fullName>
        <shortName evidence="4">SDH assembly factor 2</shortName>
        <shortName evidence="4">SDHAF2</shortName>
    </recommendedName>
</protein>
<evidence type="ECO:0000256" key="2">
    <source>
        <dbReference type="ARBA" id="ARBA00023128"/>
    </source>
</evidence>
<dbReference type="EMBL" id="JAEAOA010000848">
    <property type="protein sequence ID" value="KAK3592509.1"/>
    <property type="molecule type" value="Genomic_DNA"/>
</dbReference>